<feature type="compositionally biased region" description="Polar residues" evidence="1">
    <location>
        <begin position="26"/>
        <end position="36"/>
    </location>
</feature>
<proteinExistence type="predicted"/>
<gene>
    <name evidence="2" type="ORF">ABG768_009512</name>
</gene>
<feature type="region of interest" description="Disordered" evidence="1">
    <location>
        <begin position="1"/>
        <end position="55"/>
    </location>
</feature>
<dbReference type="Proteomes" id="UP001479290">
    <property type="component" value="Unassembled WGS sequence"/>
</dbReference>
<organism evidence="2 3">
    <name type="scientific">Culter alburnus</name>
    <name type="common">Topmouth culter</name>
    <dbReference type="NCBI Taxonomy" id="194366"/>
    <lineage>
        <taxon>Eukaryota</taxon>
        <taxon>Metazoa</taxon>
        <taxon>Chordata</taxon>
        <taxon>Craniata</taxon>
        <taxon>Vertebrata</taxon>
        <taxon>Euteleostomi</taxon>
        <taxon>Actinopterygii</taxon>
        <taxon>Neopterygii</taxon>
        <taxon>Teleostei</taxon>
        <taxon>Ostariophysi</taxon>
        <taxon>Cypriniformes</taxon>
        <taxon>Xenocyprididae</taxon>
        <taxon>Xenocypridinae</taxon>
        <taxon>Culter</taxon>
    </lineage>
</organism>
<evidence type="ECO:0000313" key="2">
    <source>
        <dbReference type="EMBL" id="KAK9959384.1"/>
    </source>
</evidence>
<comment type="caution">
    <text evidence="2">The sequence shown here is derived from an EMBL/GenBank/DDBJ whole genome shotgun (WGS) entry which is preliminary data.</text>
</comment>
<evidence type="ECO:0000313" key="3">
    <source>
        <dbReference type="Proteomes" id="UP001479290"/>
    </source>
</evidence>
<keyword evidence="3" id="KW-1185">Reference proteome</keyword>
<name>A0AAW1ZG83_CULAL</name>
<feature type="compositionally biased region" description="Pro residues" evidence="1">
    <location>
        <begin position="1"/>
        <end position="10"/>
    </location>
</feature>
<protein>
    <submittedName>
        <fullName evidence="2">Uncharacterized protein</fullName>
    </submittedName>
</protein>
<reference evidence="2 3" key="1">
    <citation type="submission" date="2024-05" db="EMBL/GenBank/DDBJ databases">
        <title>A high-quality chromosomal-level genome assembly of Topmouth culter (Culter alburnus).</title>
        <authorList>
            <person name="Zhao H."/>
        </authorList>
    </citation>
    <scope>NUCLEOTIDE SEQUENCE [LARGE SCALE GENOMIC DNA]</scope>
    <source>
        <strain evidence="2">CATC2023</strain>
        <tissue evidence="2">Muscle</tissue>
    </source>
</reference>
<accession>A0AAW1ZG83</accession>
<evidence type="ECO:0000256" key="1">
    <source>
        <dbReference type="SAM" id="MobiDB-lite"/>
    </source>
</evidence>
<dbReference type="AlphaFoldDB" id="A0AAW1ZG83"/>
<sequence length="104" mass="11683">MDPVTPPPCPSQWETLSFDTGDGATGRTTSTLGHSMSHNRRAKQKHIEASQPLRSFVRRPLGTNAHKAPQYHFLCLDRQEIYHPIHQYNTSVRAGDGCPNEMTL</sequence>
<dbReference type="EMBL" id="JAWDJR010000017">
    <property type="protein sequence ID" value="KAK9959384.1"/>
    <property type="molecule type" value="Genomic_DNA"/>
</dbReference>